<dbReference type="GO" id="GO:0046540">
    <property type="term" value="C:U4/U6 x U5 tri-snRNP complex"/>
    <property type="evidence" value="ECO:0007669"/>
    <property type="project" value="InterPro"/>
</dbReference>
<feature type="region of interest" description="Disordered" evidence="4">
    <location>
        <begin position="377"/>
        <end position="402"/>
    </location>
</feature>
<evidence type="ECO:0000313" key="7">
    <source>
        <dbReference type="Proteomes" id="UP000054408"/>
    </source>
</evidence>
<dbReference type="SUPFAM" id="SSF89124">
    <property type="entry name" value="Nop domain"/>
    <property type="match status" value="1"/>
</dbReference>
<dbReference type="Pfam" id="PF09785">
    <property type="entry name" value="Prp31_C"/>
    <property type="match status" value="1"/>
</dbReference>
<dbReference type="InterPro" id="IPR027105">
    <property type="entry name" value="Prp31"/>
</dbReference>
<feature type="compositionally biased region" description="Low complexity" evidence="4">
    <location>
        <begin position="430"/>
        <end position="444"/>
    </location>
</feature>
<dbReference type="eggNOG" id="KOG2574">
    <property type="taxonomic scope" value="Eukaryota"/>
</dbReference>
<feature type="domain" description="Nop" evidence="5">
    <location>
        <begin position="247"/>
        <end position="365"/>
    </location>
</feature>
<dbReference type="Pfam" id="PF01798">
    <property type="entry name" value="Nop"/>
    <property type="match status" value="1"/>
</dbReference>
<dbReference type="AlphaFoldDB" id="A0A0L0DVY6"/>
<dbReference type="PROSITE" id="PS51358">
    <property type="entry name" value="NOP"/>
    <property type="match status" value="1"/>
</dbReference>
<dbReference type="InterPro" id="IPR042239">
    <property type="entry name" value="Nop_C"/>
</dbReference>
<dbReference type="InterPro" id="IPR019175">
    <property type="entry name" value="Prp31_C"/>
</dbReference>
<feature type="compositionally biased region" description="Basic residues" evidence="4">
    <location>
        <begin position="379"/>
        <end position="396"/>
    </location>
</feature>
<dbReference type="InterPro" id="IPR036070">
    <property type="entry name" value="Nop_dom_sf"/>
</dbReference>
<dbReference type="PANTHER" id="PTHR13904:SF0">
    <property type="entry name" value="U4_U6 SMALL NUCLEAR RIBONUCLEOPROTEIN PRP31"/>
    <property type="match status" value="1"/>
</dbReference>
<dbReference type="Gene3D" id="1.10.287.4070">
    <property type="match status" value="1"/>
</dbReference>
<comment type="subcellular location">
    <subcellularLocation>
        <location evidence="1">Nucleus</location>
    </subcellularLocation>
</comment>
<dbReference type="GO" id="GO:0005687">
    <property type="term" value="C:U4 snRNP"/>
    <property type="evidence" value="ECO:0007669"/>
    <property type="project" value="TreeGrafter"/>
</dbReference>
<feature type="region of interest" description="Disordered" evidence="4">
    <location>
        <begin position="49"/>
        <end position="72"/>
    </location>
</feature>
<dbReference type="STRING" id="461836.A0A0L0DVY6"/>
<evidence type="ECO:0000313" key="6">
    <source>
        <dbReference type="EMBL" id="KNC55678.1"/>
    </source>
</evidence>
<keyword evidence="3" id="KW-0687">Ribonucleoprotein</keyword>
<organism evidence="6 7">
    <name type="scientific">Thecamonas trahens ATCC 50062</name>
    <dbReference type="NCBI Taxonomy" id="461836"/>
    <lineage>
        <taxon>Eukaryota</taxon>
        <taxon>Apusozoa</taxon>
        <taxon>Apusomonadida</taxon>
        <taxon>Apusomonadidae</taxon>
        <taxon>Thecamonas</taxon>
    </lineage>
</organism>
<feature type="region of interest" description="Disordered" evidence="4">
    <location>
        <begin position="430"/>
        <end position="468"/>
    </location>
</feature>
<protein>
    <submittedName>
        <fullName evidence="6">PrpF31 U4/U6*U5 snRNP-associated pre-mRNA processing factor 31</fullName>
    </submittedName>
</protein>
<dbReference type="GO" id="GO:0071011">
    <property type="term" value="C:precatalytic spliceosome"/>
    <property type="evidence" value="ECO:0007669"/>
    <property type="project" value="TreeGrafter"/>
</dbReference>
<dbReference type="EMBL" id="GL349439">
    <property type="protein sequence ID" value="KNC55678.1"/>
    <property type="molecule type" value="Genomic_DNA"/>
</dbReference>
<dbReference type="RefSeq" id="XP_013761446.1">
    <property type="nucleotide sequence ID" value="XM_013905992.1"/>
</dbReference>
<name>A0A0L0DVY6_THETB</name>
<sequence length="468" mass="47996">MDDTFDLLADLEALDDLAPPAAAAAAAAVAGEVGGGGGGDVQEMVVEDKDDGSGRYSSTVAGSGLSQPPPGPSSLLAAVRATVMEVVKGGEEMRPGRGPGLDGFLAKSYGFLSEASARIAALAGYLRRGFGKRFPEMDALVADDLAYVRCAAALVARDEGRVVALVETKDIANPEQLSPEEAMRARLREVLPPSVAMVVAVSLATSSGSQLAASEAAHVCAAASDVEALVADTSRVEGYIAELMDAFAPNLAALVSSHIAARLLALAGGLPQLANITADCIQVLGKDVSKAVQGLARTAALHEGVIFEAPVVQSAPDAHRTKVGRAAAAKAALAARTDASGGYPDGSYGKQLLGKVEAKLAKLLEPKKARLVKALPIPGKKKGSRRGGRRARKAKARWGESELAKATSRVKFGADEDDGSLAAAALRNTLAKAAASAPKQPKFSKAMRKRLAADARHGESPVSRSGSR</sequence>
<keyword evidence="7" id="KW-1185">Reference proteome</keyword>
<keyword evidence="2" id="KW-0539">Nucleus</keyword>
<reference evidence="6 7" key="1">
    <citation type="submission" date="2010-05" db="EMBL/GenBank/DDBJ databases">
        <title>The Genome Sequence of Thecamonas trahens ATCC 50062.</title>
        <authorList>
            <consortium name="The Broad Institute Genome Sequencing Platform"/>
            <person name="Russ C."/>
            <person name="Cuomo C."/>
            <person name="Shea T."/>
            <person name="Young S.K."/>
            <person name="Zeng Q."/>
            <person name="Koehrsen M."/>
            <person name="Haas B."/>
            <person name="Borodovsky M."/>
            <person name="Guigo R."/>
            <person name="Alvarado L."/>
            <person name="Berlin A."/>
            <person name="Bochicchio J."/>
            <person name="Borenstein D."/>
            <person name="Chapman S."/>
            <person name="Chen Z."/>
            <person name="Freedman E."/>
            <person name="Gellesch M."/>
            <person name="Goldberg J."/>
            <person name="Griggs A."/>
            <person name="Gujja S."/>
            <person name="Heilman E."/>
            <person name="Heiman D."/>
            <person name="Hepburn T."/>
            <person name="Howarth C."/>
            <person name="Jen D."/>
            <person name="Larson L."/>
            <person name="Mehta T."/>
            <person name="Park D."/>
            <person name="Pearson M."/>
            <person name="Roberts A."/>
            <person name="Saif S."/>
            <person name="Shenoy N."/>
            <person name="Sisk P."/>
            <person name="Stolte C."/>
            <person name="Sykes S."/>
            <person name="Thomson T."/>
            <person name="Walk T."/>
            <person name="White J."/>
            <person name="Yandava C."/>
            <person name="Burger G."/>
            <person name="Gray M.W."/>
            <person name="Holland P.W.H."/>
            <person name="King N."/>
            <person name="Lang F.B.F."/>
            <person name="Roger A.J."/>
            <person name="Ruiz-Trillo I."/>
            <person name="Lander E."/>
            <person name="Nusbaum C."/>
        </authorList>
    </citation>
    <scope>NUCLEOTIDE SEQUENCE [LARGE SCALE GENOMIC DNA]</scope>
    <source>
        <strain evidence="6 7">ATCC 50062</strain>
    </source>
</reference>
<dbReference type="Proteomes" id="UP000054408">
    <property type="component" value="Unassembled WGS sequence"/>
</dbReference>
<gene>
    <name evidence="6" type="ORF">AMSG_01948</name>
</gene>
<evidence type="ECO:0000256" key="2">
    <source>
        <dbReference type="ARBA" id="ARBA00023242"/>
    </source>
</evidence>
<evidence type="ECO:0000256" key="3">
    <source>
        <dbReference type="ARBA" id="ARBA00023274"/>
    </source>
</evidence>
<accession>A0A0L0DVY6</accession>
<dbReference type="GO" id="GO:0000244">
    <property type="term" value="P:spliceosomal tri-snRNP complex assembly"/>
    <property type="evidence" value="ECO:0007669"/>
    <property type="project" value="InterPro"/>
</dbReference>
<dbReference type="GeneID" id="25561663"/>
<dbReference type="Gene3D" id="1.10.246.90">
    <property type="entry name" value="Nop domain"/>
    <property type="match status" value="1"/>
</dbReference>
<dbReference type="OMA" id="WGESELA"/>
<dbReference type="OrthoDB" id="4771285at2759"/>
<dbReference type="PANTHER" id="PTHR13904">
    <property type="entry name" value="PRE-MRNA SPLICING FACTOR PRP31"/>
    <property type="match status" value="1"/>
</dbReference>
<evidence type="ECO:0000259" key="5">
    <source>
        <dbReference type="PROSITE" id="PS51358"/>
    </source>
</evidence>
<evidence type="ECO:0000256" key="1">
    <source>
        <dbReference type="ARBA" id="ARBA00004123"/>
    </source>
</evidence>
<evidence type="ECO:0000256" key="4">
    <source>
        <dbReference type="SAM" id="MobiDB-lite"/>
    </source>
</evidence>
<proteinExistence type="predicted"/>
<dbReference type="InterPro" id="IPR002687">
    <property type="entry name" value="Nop_dom"/>
</dbReference>